<dbReference type="InterPro" id="IPR004843">
    <property type="entry name" value="Calcineurin-like_PHP"/>
</dbReference>
<evidence type="ECO:0000256" key="5">
    <source>
        <dbReference type="ARBA" id="ARBA00031248"/>
    </source>
</evidence>
<dbReference type="PIRSF" id="PIRSF000903">
    <property type="entry name" value="B5n-ttraPtase_sm"/>
    <property type="match status" value="1"/>
</dbReference>
<evidence type="ECO:0000259" key="9">
    <source>
        <dbReference type="Pfam" id="PF00149"/>
    </source>
</evidence>
<comment type="similarity">
    <text evidence="2">Belongs to the Ap4A hydrolase family.</text>
</comment>
<evidence type="ECO:0000313" key="10">
    <source>
        <dbReference type="EMBL" id="TDQ49382.1"/>
    </source>
</evidence>
<gene>
    <name evidence="10" type="ORF">EV696_10486</name>
</gene>
<dbReference type="NCBIfam" id="NF001204">
    <property type="entry name" value="PRK00166.1"/>
    <property type="match status" value="1"/>
</dbReference>
<dbReference type="GO" id="GO:0008803">
    <property type="term" value="F:bis(5'-nucleosyl)-tetraphosphatase (symmetrical) activity"/>
    <property type="evidence" value="ECO:0007669"/>
    <property type="project" value="UniProtKB-EC"/>
</dbReference>
<dbReference type="AlphaFoldDB" id="A0A4R6UQY3"/>
<keyword evidence="11" id="KW-1185">Reference proteome</keyword>
<dbReference type="PANTHER" id="PTHR40942">
    <property type="match status" value="1"/>
</dbReference>
<organism evidence="10 11">
    <name type="scientific">Permianibacter aggregans</name>
    <dbReference type="NCBI Taxonomy" id="1510150"/>
    <lineage>
        <taxon>Bacteria</taxon>
        <taxon>Pseudomonadati</taxon>
        <taxon>Pseudomonadota</taxon>
        <taxon>Gammaproteobacteria</taxon>
        <taxon>Pseudomonadales</taxon>
        <taxon>Pseudomonadaceae</taxon>
        <taxon>Permianibacter</taxon>
    </lineage>
</organism>
<dbReference type="RefSeq" id="WP_133588918.1">
    <property type="nucleotide sequence ID" value="NZ_CP037953.1"/>
</dbReference>
<dbReference type="Proteomes" id="UP000295375">
    <property type="component" value="Unassembled WGS sequence"/>
</dbReference>
<evidence type="ECO:0000313" key="11">
    <source>
        <dbReference type="Proteomes" id="UP000295375"/>
    </source>
</evidence>
<comment type="function">
    <text evidence="1">Hydrolyzes diadenosine 5',5'''-P1,P4-tetraphosphate to yield ADP.</text>
</comment>
<feature type="domain" description="Calcineurin-like phosphoesterase" evidence="9">
    <location>
        <begin position="5"/>
        <end position="167"/>
    </location>
</feature>
<dbReference type="PANTHER" id="PTHR40942:SF4">
    <property type="entry name" value="CYTOCHROME C5"/>
    <property type="match status" value="1"/>
</dbReference>
<evidence type="ECO:0000256" key="3">
    <source>
        <dbReference type="ARBA" id="ARBA00012506"/>
    </source>
</evidence>
<dbReference type="Gene3D" id="3.60.21.10">
    <property type="match status" value="1"/>
</dbReference>
<dbReference type="EMBL" id="SNYM01000004">
    <property type="protein sequence ID" value="TDQ49382.1"/>
    <property type="molecule type" value="Genomic_DNA"/>
</dbReference>
<protein>
    <recommendedName>
        <fullName evidence="3">bis(5'-nucleosyl)-tetraphosphatase (symmetrical)</fullName>
        <ecNumber evidence="3">3.6.1.41</ecNumber>
    </recommendedName>
    <alternativeName>
        <fullName evidence="6">Ap4A hydrolase</fullName>
    </alternativeName>
    <alternativeName>
        <fullName evidence="5">Diadenosine 5',5'''-P1,P4-tetraphosphate pyrophosphohydrolase</fullName>
    </alternativeName>
    <alternativeName>
        <fullName evidence="7">Diadenosine tetraphosphatase</fullName>
    </alternativeName>
</protein>
<evidence type="ECO:0000256" key="6">
    <source>
        <dbReference type="ARBA" id="ARBA00032248"/>
    </source>
</evidence>
<evidence type="ECO:0000256" key="8">
    <source>
        <dbReference type="ARBA" id="ARBA00049417"/>
    </source>
</evidence>
<accession>A0A4R6UQY3</accession>
<name>A0A4R6UQY3_9GAMM</name>
<dbReference type="SUPFAM" id="SSF56300">
    <property type="entry name" value="Metallo-dependent phosphatases"/>
    <property type="match status" value="1"/>
</dbReference>
<proteinExistence type="inferred from homology"/>
<evidence type="ECO:0000256" key="1">
    <source>
        <dbReference type="ARBA" id="ARBA00003413"/>
    </source>
</evidence>
<dbReference type="NCBIfam" id="TIGR00668">
    <property type="entry name" value="apaH"/>
    <property type="match status" value="1"/>
</dbReference>
<dbReference type="Pfam" id="PF00149">
    <property type="entry name" value="Metallophos"/>
    <property type="match status" value="1"/>
</dbReference>
<reference evidence="10 11" key="1">
    <citation type="submission" date="2019-03" db="EMBL/GenBank/DDBJ databases">
        <title>Genomic Encyclopedia of Type Strains, Phase IV (KMG-IV): sequencing the most valuable type-strain genomes for metagenomic binning, comparative biology and taxonomic classification.</title>
        <authorList>
            <person name="Goeker M."/>
        </authorList>
    </citation>
    <scope>NUCLEOTIDE SEQUENCE [LARGE SCALE GENOMIC DNA]</scope>
    <source>
        <strain evidence="10 11">DSM 103792</strain>
    </source>
</reference>
<comment type="catalytic activity">
    <reaction evidence="8">
        <text>P(1),P(4)-bis(5'-adenosyl) tetraphosphate + H2O = 2 ADP + 2 H(+)</text>
        <dbReference type="Rhea" id="RHEA:24252"/>
        <dbReference type="ChEBI" id="CHEBI:15377"/>
        <dbReference type="ChEBI" id="CHEBI:15378"/>
        <dbReference type="ChEBI" id="CHEBI:58141"/>
        <dbReference type="ChEBI" id="CHEBI:456216"/>
        <dbReference type="EC" id="3.6.1.41"/>
    </reaction>
</comment>
<evidence type="ECO:0000256" key="4">
    <source>
        <dbReference type="ARBA" id="ARBA00022801"/>
    </source>
</evidence>
<keyword evidence="4" id="KW-0378">Hydrolase</keyword>
<evidence type="ECO:0000256" key="7">
    <source>
        <dbReference type="ARBA" id="ARBA00033210"/>
    </source>
</evidence>
<comment type="caution">
    <text evidence="10">The sequence shown here is derived from an EMBL/GenBank/DDBJ whole genome shotgun (WGS) entry which is preliminary data.</text>
</comment>
<evidence type="ECO:0000256" key="2">
    <source>
        <dbReference type="ARBA" id="ARBA00005419"/>
    </source>
</evidence>
<dbReference type="InterPro" id="IPR029052">
    <property type="entry name" value="Metallo-depent_PP-like"/>
</dbReference>
<dbReference type="EC" id="3.6.1.41" evidence="3"/>
<dbReference type="OrthoDB" id="9807890at2"/>
<sequence>MARYAIGDVQGCYLSFLAMLEKIEFNVERDELWLCGDLVNRGPGSLEMLRWVWQHREQVRAVLGNHDLHLLAVACGQSKLRKGDTLSELLAADDAEQLLGYLHDLPLAYCQDGWLMTHAGMPPGWTVEQTLAESARTQRHWQQLGDQFFAEMYGNEPALWRDDLSDIDRSRYTINALTRMRFVDEHGRLDMKCKVAPGEQPPGLVPWYAHPAFDPDGVHIVFGHWASLMGRSTHPRVFALDTGCVWGQQLTALRLEDCERFSVSGLPPQC</sequence>
<dbReference type="CDD" id="cd07422">
    <property type="entry name" value="MPP_ApaH"/>
    <property type="match status" value="1"/>
</dbReference>
<dbReference type="InterPro" id="IPR004617">
    <property type="entry name" value="ApaH"/>
</dbReference>